<name>A0A2P2Q1U0_RHIMU</name>
<reference evidence="1" key="1">
    <citation type="submission" date="2018-02" db="EMBL/GenBank/DDBJ databases">
        <title>Rhizophora mucronata_Transcriptome.</title>
        <authorList>
            <person name="Meera S.P."/>
            <person name="Sreeshan A."/>
            <person name="Augustine A."/>
        </authorList>
    </citation>
    <scope>NUCLEOTIDE SEQUENCE</scope>
    <source>
        <tissue evidence="1">Leaf</tissue>
    </source>
</reference>
<dbReference type="AlphaFoldDB" id="A0A2P2Q1U0"/>
<protein>
    <submittedName>
        <fullName evidence="1">Uncharacterized protein</fullName>
    </submittedName>
</protein>
<organism evidence="1">
    <name type="scientific">Rhizophora mucronata</name>
    <name type="common">Asiatic mangrove</name>
    <dbReference type="NCBI Taxonomy" id="61149"/>
    <lineage>
        <taxon>Eukaryota</taxon>
        <taxon>Viridiplantae</taxon>
        <taxon>Streptophyta</taxon>
        <taxon>Embryophyta</taxon>
        <taxon>Tracheophyta</taxon>
        <taxon>Spermatophyta</taxon>
        <taxon>Magnoliopsida</taxon>
        <taxon>eudicotyledons</taxon>
        <taxon>Gunneridae</taxon>
        <taxon>Pentapetalae</taxon>
        <taxon>rosids</taxon>
        <taxon>fabids</taxon>
        <taxon>Malpighiales</taxon>
        <taxon>Rhizophoraceae</taxon>
        <taxon>Rhizophora</taxon>
    </lineage>
</organism>
<proteinExistence type="predicted"/>
<sequence length="39" mass="4250">MGVLLPTIELKNGAELRNGPPVTFNSKANYCKQCLTQIS</sequence>
<evidence type="ECO:0000313" key="1">
    <source>
        <dbReference type="EMBL" id="MBX60976.1"/>
    </source>
</evidence>
<accession>A0A2P2Q1U0</accession>
<dbReference type="EMBL" id="GGEC01080492">
    <property type="protein sequence ID" value="MBX60976.1"/>
    <property type="molecule type" value="Transcribed_RNA"/>
</dbReference>